<comment type="subcellular location">
    <subcellularLocation>
        <location evidence="1 6">Nucleus</location>
    </subcellularLocation>
</comment>
<gene>
    <name evidence="11" type="primary">LOC106779766</name>
</gene>
<dbReference type="KEGG" id="vra:106779766"/>
<dbReference type="PANTHER" id="PTHR33057:SF82">
    <property type="entry name" value="TRANSCRIPTION REPRESSOR OFP5"/>
    <property type="match status" value="1"/>
</dbReference>
<evidence type="ECO:0000313" key="10">
    <source>
        <dbReference type="Proteomes" id="UP000087766"/>
    </source>
</evidence>
<feature type="region of interest" description="Disordered" evidence="8">
    <location>
        <begin position="110"/>
        <end position="137"/>
    </location>
</feature>
<keyword evidence="10" id="KW-1185">Reference proteome</keyword>
<accession>A0A1S3VYZ8</accession>
<feature type="compositionally biased region" description="Polar residues" evidence="8">
    <location>
        <begin position="254"/>
        <end position="263"/>
    </location>
</feature>
<feature type="domain" description="OVATE" evidence="9">
    <location>
        <begin position="270"/>
        <end position="329"/>
    </location>
</feature>
<comment type="function">
    <text evidence="6">Transcriptional repressor that regulates multiple aspects of plant growth and development.</text>
</comment>
<evidence type="ECO:0000256" key="2">
    <source>
        <dbReference type="ARBA" id="ARBA00022491"/>
    </source>
</evidence>
<dbReference type="OrthoDB" id="1928390at2759"/>
<dbReference type="AlphaFoldDB" id="A0A1S3VYZ8"/>
<feature type="region of interest" description="Disordered" evidence="8">
    <location>
        <begin position="1"/>
        <end position="23"/>
    </location>
</feature>
<reference evidence="11" key="1">
    <citation type="submission" date="2025-08" db="UniProtKB">
        <authorList>
            <consortium name="RefSeq"/>
        </authorList>
    </citation>
    <scope>IDENTIFICATION</scope>
    <source>
        <tissue evidence="11">Leaf</tissue>
    </source>
</reference>
<evidence type="ECO:0000256" key="8">
    <source>
        <dbReference type="SAM" id="MobiDB-lite"/>
    </source>
</evidence>
<feature type="compositionally biased region" description="Basic and acidic residues" evidence="8">
    <location>
        <begin position="126"/>
        <end position="137"/>
    </location>
</feature>
<evidence type="ECO:0000256" key="7">
    <source>
        <dbReference type="SAM" id="Coils"/>
    </source>
</evidence>
<dbReference type="STRING" id="3916.A0A1S3VYZ8"/>
<keyword evidence="7" id="KW-0175">Coiled coil</keyword>
<sequence length="406" mass="47128">MKWGGKKPSPSPSSSSRPSFASHVSPFSWLSKFKHMRINSDPKPAALKQNAKQNSTPSDTSPHYNRGRFYGGDDEAFWRLSFGEEGNEHRKNDDILKPVKHNLDAEHVIPSSSFPAGLNNAKRQGRREVTQKLKQKDTELREETTLLNEAARSVKELESLRRRYERKAQRVLQEQLLKLEKAEEESQFASTPFLENDVQQYESPRTICTPRKHLFVDSKSSGLGYLREARVSSPQLDSEWHNLKQTEELKLKAKSNQQMQSLHASRENQRRKPKHNSKKDFRESMIEMITEKQISQPEEMQDLLACYLTLNSNEYHDLIIQVFKQDACKLVATCSSCSTVFKVGYSKESEAQMRMVKISKNRECTYKHKRHCCYAHEDDPRPSHQYNTHKTLPMPEEELWLNVYGK</sequence>
<dbReference type="Proteomes" id="UP000087766">
    <property type="component" value="Unplaced"/>
</dbReference>
<evidence type="ECO:0000313" key="11">
    <source>
        <dbReference type="RefSeq" id="XP_014523447.1"/>
    </source>
</evidence>
<feature type="region of interest" description="Disordered" evidence="8">
    <location>
        <begin position="253"/>
        <end position="282"/>
    </location>
</feature>
<feature type="coiled-coil region" evidence="7">
    <location>
        <begin position="140"/>
        <end position="185"/>
    </location>
</feature>
<evidence type="ECO:0000256" key="4">
    <source>
        <dbReference type="ARBA" id="ARBA00023163"/>
    </source>
</evidence>
<feature type="compositionally biased region" description="Polar residues" evidence="8">
    <location>
        <begin position="50"/>
        <end position="63"/>
    </location>
</feature>
<dbReference type="GeneID" id="106779766"/>
<dbReference type="SUPFAM" id="SSF69989">
    <property type="entry name" value="C-terminal domain of PLC-beta"/>
    <property type="match status" value="1"/>
</dbReference>
<dbReference type="InterPro" id="IPR038933">
    <property type="entry name" value="Ovate"/>
</dbReference>
<organism evidence="10 11">
    <name type="scientific">Vigna radiata var. radiata</name>
    <name type="common">Mung bean</name>
    <name type="synonym">Phaseolus aureus</name>
    <dbReference type="NCBI Taxonomy" id="3916"/>
    <lineage>
        <taxon>Eukaryota</taxon>
        <taxon>Viridiplantae</taxon>
        <taxon>Streptophyta</taxon>
        <taxon>Embryophyta</taxon>
        <taxon>Tracheophyta</taxon>
        <taxon>Spermatophyta</taxon>
        <taxon>Magnoliopsida</taxon>
        <taxon>eudicotyledons</taxon>
        <taxon>Gunneridae</taxon>
        <taxon>Pentapetalae</taxon>
        <taxon>rosids</taxon>
        <taxon>fabids</taxon>
        <taxon>Fabales</taxon>
        <taxon>Fabaceae</taxon>
        <taxon>Papilionoideae</taxon>
        <taxon>50 kb inversion clade</taxon>
        <taxon>NPAAA clade</taxon>
        <taxon>indigoferoid/millettioid clade</taxon>
        <taxon>Phaseoleae</taxon>
        <taxon>Vigna</taxon>
    </lineage>
</organism>
<dbReference type="InterPro" id="IPR006458">
    <property type="entry name" value="Ovate_C"/>
</dbReference>
<keyword evidence="5 6" id="KW-0539">Nucleus</keyword>
<dbReference type="GO" id="GO:0045892">
    <property type="term" value="P:negative regulation of DNA-templated transcription"/>
    <property type="evidence" value="ECO:0007669"/>
    <property type="project" value="UniProtKB-UniRule"/>
</dbReference>
<name>A0A1S3VYZ8_VIGRR</name>
<dbReference type="PROSITE" id="PS51754">
    <property type="entry name" value="OVATE"/>
    <property type="match status" value="1"/>
</dbReference>
<proteinExistence type="predicted"/>
<dbReference type="PANTHER" id="PTHR33057">
    <property type="entry name" value="TRANSCRIPTION REPRESSOR OFP7-RELATED"/>
    <property type="match status" value="1"/>
</dbReference>
<keyword evidence="3 6" id="KW-0805">Transcription regulation</keyword>
<feature type="compositionally biased region" description="Low complexity" evidence="8">
    <location>
        <begin position="12"/>
        <end position="23"/>
    </location>
</feature>
<evidence type="ECO:0000256" key="6">
    <source>
        <dbReference type="RuleBase" id="RU367028"/>
    </source>
</evidence>
<evidence type="ECO:0000256" key="5">
    <source>
        <dbReference type="ARBA" id="ARBA00023242"/>
    </source>
</evidence>
<evidence type="ECO:0000256" key="1">
    <source>
        <dbReference type="ARBA" id="ARBA00004123"/>
    </source>
</evidence>
<dbReference type="Pfam" id="PF04844">
    <property type="entry name" value="Ovate"/>
    <property type="match status" value="1"/>
</dbReference>
<dbReference type="NCBIfam" id="TIGR01568">
    <property type="entry name" value="A_thal_3678"/>
    <property type="match status" value="1"/>
</dbReference>
<keyword evidence="2 6" id="KW-0678">Repressor</keyword>
<evidence type="ECO:0000256" key="3">
    <source>
        <dbReference type="ARBA" id="ARBA00023015"/>
    </source>
</evidence>
<protein>
    <recommendedName>
        <fullName evidence="6">Transcription repressor</fullName>
    </recommendedName>
    <alternativeName>
        <fullName evidence="6">Ovate family protein</fullName>
    </alternativeName>
</protein>
<keyword evidence="4 6" id="KW-0804">Transcription</keyword>
<feature type="region of interest" description="Disordered" evidence="8">
    <location>
        <begin position="39"/>
        <end position="67"/>
    </location>
</feature>
<evidence type="ECO:0000259" key="9">
    <source>
        <dbReference type="PROSITE" id="PS51754"/>
    </source>
</evidence>
<dbReference type="GO" id="GO:0005634">
    <property type="term" value="C:nucleus"/>
    <property type="evidence" value="ECO:0007669"/>
    <property type="project" value="UniProtKB-SubCell"/>
</dbReference>
<dbReference type="RefSeq" id="XP_014523447.1">
    <property type="nucleotide sequence ID" value="XM_014667961.1"/>
</dbReference>